<evidence type="ECO:0008006" key="4">
    <source>
        <dbReference type="Google" id="ProtNLM"/>
    </source>
</evidence>
<gene>
    <name evidence="2" type="ORF">Fcan01_20047</name>
</gene>
<dbReference type="AlphaFoldDB" id="A0A226DJI8"/>
<feature type="compositionally biased region" description="Polar residues" evidence="1">
    <location>
        <begin position="1"/>
        <end position="12"/>
    </location>
</feature>
<feature type="region of interest" description="Disordered" evidence="1">
    <location>
        <begin position="1"/>
        <end position="20"/>
    </location>
</feature>
<dbReference type="SUPFAM" id="SSF52047">
    <property type="entry name" value="RNI-like"/>
    <property type="match status" value="1"/>
</dbReference>
<organism evidence="2 3">
    <name type="scientific">Folsomia candida</name>
    <name type="common">Springtail</name>
    <dbReference type="NCBI Taxonomy" id="158441"/>
    <lineage>
        <taxon>Eukaryota</taxon>
        <taxon>Metazoa</taxon>
        <taxon>Ecdysozoa</taxon>
        <taxon>Arthropoda</taxon>
        <taxon>Hexapoda</taxon>
        <taxon>Collembola</taxon>
        <taxon>Entomobryomorpha</taxon>
        <taxon>Isotomoidea</taxon>
        <taxon>Isotomidae</taxon>
        <taxon>Proisotominae</taxon>
        <taxon>Folsomia</taxon>
    </lineage>
</organism>
<comment type="caution">
    <text evidence="2">The sequence shown here is derived from an EMBL/GenBank/DDBJ whole genome shotgun (WGS) entry which is preliminary data.</text>
</comment>
<dbReference type="EMBL" id="LNIX01000018">
    <property type="protein sequence ID" value="OXA45433.1"/>
    <property type="molecule type" value="Genomic_DNA"/>
</dbReference>
<reference evidence="2 3" key="1">
    <citation type="submission" date="2015-12" db="EMBL/GenBank/DDBJ databases">
        <title>The genome of Folsomia candida.</title>
        <authorList>
            <person name="Faddeeva A."/>
            <person name="Derks M.F."/>
            <person name="Anvar Y."/>
            <person name="Smit S."/>
            <person name="Van Straalen N."/>
            <person name="Roelofs D."/>
        </authorList>
    </citation>
    <scope>NUCLEOTIDE SEQUENCE [LARGE SCALE GENOMIC DNA]</scope>
    <source>
        <strain evidence="2 3">VU population</strain>
        <tissue evidence="2">Whole body</tissue>
    </source>
</reference>
<accession>A0A226DJI8</accession>
<dbReference type="Proteomes" id="UP000198287">
    <property type="component" value="Unassembled WGS sequence"/>
</dbReference>
<dbReference type="InterPro" id="IPR032675">
    <property type="entry name" value="LRR_dom_sf"/>
</dbReference>
<keyword evidence="3" id="KW-1185">Reference proteome</keyword>
<sequence length="515" mass="59222">MEGLASSPSQAMEDQDNSVDKNEAMSKVFENPLILDIILAQLNRFDLKTSRLVCREWGDVGATILGKSSILRVSHLFRYYESKLYQVTPLHQKLKQHLIIYSDFDPSIPLNKKADVIIKLLTQVFQDPREIAIRASEKTTVTDFFNAISMMTSTRIQSIFIDTVSYGDEIRPQMDLKIPAQPSLTSLSFKVYSNVAPNNPIEFQPFLQLLIDSAPNLNSLDIWTSFYPNLEKCRNLKVLKFSFNHCYDAPYPSFSLADVVRMLVQVKDSVTEMKLSYDNGVVYIPQEPRSYICVIFDNVELKKFTDNCNVPVMSKLTSLAIHAVNVYKIRDFFDEDHFPKLKNFSLRNNSVDLRMSTHLTLWKRHRGVESLTLTIDRPWWEDDLAGQIIHLFPAVKKFDLKIKVSCRISIHEVGRMMAAFQVWDLEKVNVLVQFMYESSYLIVVLKNMSTWKGVKRVHFKQVDIKEADLSASIQDIILHSRGLQNVKISSCLEPEIARKRIQSIFEASGVPIQFT</sequence>
<evidence type="ECO:0000313" key="3">
    <source>
        <dbReference type="Proteomes" id="UP000198287"/>
    </source>
</evidence>
<dbReference type="Gene3D" id="3.80.10.10">
    <property type="entry name" value="Ribonuclease Inhibitor"/>
    <property type="match status" value="1"/>
</dbReference>
<evidence type="ECO:0000256" key="1">
    <source>
        <dbReference type="SAM" id="MobiDB-lite"/>
    </source>
</evidence>
<name>A0A226DJI8_FOLCA</name>
<evidence type="ECO:0000313" key="2">
    <source>
        <dbReference type="EMBL" id="OXA45433.1"/>
    </source>
</evidence>
<protein>
    <recommendedName>
        <fullName evidence="4">F-box domain-containing protein</fullName>
    </recommendedName>
</protein>
<proteinExistence type="predicted"/>